<gene>
    <name evidence="8" type="ORF">KP79_PYT19018</name>
</gene>
<dbReference type="PANTHER" id="PTHR13353">
    <property type="entry name" value="TRANSMEMBRANE PROTEIN 19"/>
    <property type="match status" value="1"/>
</dbReference>
<evidence type="ECO:0000313" key="9">
    <source>
        <dbReference type="Proteomes" id="UP000242188"/>
    </source>
</evidence>
<comment type="similarity">
    <text evidence="2">Belongs to the TMEM19 family.</text>
</comment>
<keyword evidence="5 7" id="KW-1133">Transmembrane helix</keyword>
<comment type="caution">
    <text evidence="8">The sequence shown here is derived from an EMBL/GenBank/DDBJ whole genome shotgun (WGS) entry which is preliminary data.</text>
</comment>
<dbReference type="STRING" id="6573.A0A210PVI8"/>
<sequence>MWLVMILALAMPVSIACWLVTLVYTTVNGGAHCITPWRWLVATVAPIMIARYGLKKGSLDKSGAIAGLIVGFVLTISSLCFFACLLTFFILGSRATKYKSSAKKKFEDNFKEGGQRNWIQVLCNGGIAAQFAVLYMLDSGCTEKVVDFQAWYTPSFFSMAVLGALACSCGDTFASEIGTVFSINTVPRLITSFRIVPKGTNGGITFIGTLSSAMGGAIVGVAYYLTLLMCTSDFQLQKSPAQWLIVLTGALAGLLGSTIDSYLGALFQYSGFHRKKNCIVEHPGPDVEFISGSDVLDNHSVNLLSSLLTGLLTPKIAFYLWQSVM</sequence>
<evidence type="ECO:0000256" key="3">
    <source>
        <dbReference type="ARBA" id="ARBA00014258"/>
    </source>
</evidence>
<dbReference type="Pfam" id="PF01940">
    <property type="entry name" value="DUF92"/>
    <property type="match status" value="1"/>
</dbReference>
<dbReference type="EMBL" id="NEDP02005461">
    <property type="protein sequence ID" value="OWF40476.1"/>
    <property type="molecule type" value="Genomic_DNA"/>
</dbReference>
<evidence type="ECO:0000256" key="5">
    <source>
        <dbReference type="ARBA" id="ARBA00022989"/>
    </source>
</evidence>
<evidence type="ECO:0000313" key="8">
    <source>
        <dbReference type="EMBL" id="OWF40476.1"/>
    </source>
</evidence>
<dbReference type="Proteomes" id="UP000242188">
    <property type="component" value="Unassembled WGS sequence"/>
</dbReference>
<dbReference type="AlphaFoldDB" id="A0A210PVI8"/>
<dbReference type="PANTHER" id="PTHR13353:SF5">
    <property type="entry name" value="TRANSMEMBRANE PROTEIN 19"/>
    <property type="match status" value="1"/>
</dbReference>
<feature type="transmembrane region" description="Helical" evidence="7">
    <location>
        <begin position="66"/>
        <end position="91"/>
    </location>
</feature>
<feature type="transmembrane region" description="Helical" evidence="7">
    <location>
        <begin position="37"/>
        <end position="54"/>
    </location>
</feature>
<dbReference type="OrthoDB" id="30881at2759"/>
<protein>
    <recommendedName>
        <fullName evidence="3">Transmembrane protein 19</fullName>
    </recommendedName>
</protein>
<comment type="subcellular location">
    <subcellularLocation>
        <location evidence="1">Membrane</location>
        <topology evidence="1">Multi-pass membrane protein</topology>
    </subcellularLocation>
</comment>
<proteinExistence type="inferred from homology"/>
<feature type="transmembrane region" description="Helical" evidence="7">
    <location>
        <begin position="245"/>
        <end position="267"/>
    </location>
</feature>
<keyword evidence="4 7" id="KW-0812">Transmembrane</keyword>
<accession>A0A210PVI8</accession>
<dbReference type="InterPro" id="IPR002794">
    <property type="entry name" value="DUF92_TMEM19"/>
</dbReference>
<organism evidence="8 9">
    <name type="scientific">Mizuhopecten yessoensis</name>
    <name type="common">Japanese scallop</name>
    <name type="synonym">Patinopecten yessoensis</name>
    <dbReference type="NCBI Taxonomy" id="6573"/>
    <lineage>
        <taxon>Eukaryota</taxon>
        <taxon>Metazoa</taxon>
        <taxon>Spiralia</taxon>
        <taxon>Lophotrochozoa</taxon>
        <taxon>Mollusca</taxon>
        <taxon>Bivalvia</taxon>
        <taxon>Autobranchia</taxon>
        <taxon>Pteriomorphia</taxon>
        <taxon>Pectinida</taxon>
        <taxon>Pectinoidea</taxon>
        <taxon>Pectinidae</taxon>
        <taxon>Mizuhopecten</taxon>
    </lineage>
</organism>
<reference evidence="8 9" key="1">
    <citation type="journal article" date="2017" name="Nat. Ecol. Evol.">
        <title>Scallop genome provides insights into evolution of bilaterian karyotype and development.</title>
        <authorList>
            <person name="Wang S."/>
            <person name="Zhang J."/>
            <person name="Jiao W."/>
            <person name="Li J."/>
            <person name="Xun X."/>
            <person name="Sun Y."/>
            <person name="Guo X."/>
            <person name="Huan P."/>
            <person name="Dong B."/>
            <person name="Zhang L."/>
            <person name="Hu X."/>
            <person name="Sun X."/>
            <person name="Wang J."/>
            <person name="Zhao C."/>
            <person name="Wang Y."/>
            <person name="Wang D."/>
            <person name="Huang X."/>
            <person name="Wang R."/>
            <person name="Lv J."/>
            <person name="Li Y."/>
            <person name="Zhang Z."/>
            <person name="Liu B."/>
            <person name="Lu W."/>
            <person name="Hui Y."/>
            <person name="Liang J."/>
            <person name="Zhou Z."/>
            <person name="Hou R."/>
            <person name="Li X."/>
            <person name="Liu Y."/>
            <person name="Li H."/>
            <person name="Ning X."/>
            <person name="Lin Y."/>
            <person name="Zhao L."/>
            <person name="Xing Q."/>
            <person name="Dou J."/>
            <person name="Li Y."/>
            <person name="Mao J."/>
            <person name="Guo H."/>
            <person name="Dou H."/>
            <person name="Li T."/>
            <person name="Mu C."/>
            <person name="Jiang W."/>
            <person name="Fu Q."/>
            <person name="Fu X."/>
            <person name="Miao Y."/>
            <person name="Liu J."/>
            <person name="Yu Q."/>
            <person name="Li R."/>
            <person name="Liao H."/>
            <person name="Li X."/>
            <person name="Kong Y."/>
            <person name="Jiang Z."/>
            <person name="Chourrout D."/>
            <person name="Li R."/>
            <person name="Bao Z."/>
        </authorList>
    </citation>
    <scope>NUCLEOTIDE SEQUENCE [LARGE SCALE GENOMIC DNA]</scope>
    <source>
        <strain evidence="8 9">PY_sf001</strain>
    </source>
</reference>
<keyword evidence="6 7" id="KW-0472">Membrane</keyword>
<keyword evidence="9" id="KW-1185">Reference proteome</keyword>
<name>A0A210PVI8_MIZYE</name>
<dbReference type="GO" id="GO:0016020">
    <property type="term" value="C:membrane"/>
    <property type="evidence" value="ECO:0007669"/>
    <property type="project" value="UniProtKB-SubCell"/>
</dbReference>
<evidence type="ECO:0000256" key="6">
    <source>
        <dbReference type="ARBA" id="ARBA00023136"/>
    </source>
</evidence>
<evidence type="ECO:0000256" key="1">
    <source>
        <dbReference type="ARBA" id="ARBA00004141"/>
    </source>
</evidence>
<feature type="transmembrane region" description="Helical" evidence="7">
    <location>
        <begin position="204"/>
        <end position="225"/>
    </location>
</feature>
<evidence type="ECO:0000256" key="2">
    <source>
        <dbReference type="ARBA" id="ARBA00009012"/>
    </source>
</evidence>
<feature type="transmembrane region" description="Helical" evidence="7">
    <location>
        <begin position="6"/>
        <end position="25"/>
    </location>
</feature>
<evidence type="ECO:0000256" key="7">
    <source>
        <dbReference type="SAM" id="Phobius"/>
    </source>
</evidence>
<evidence type="ECO:0000256" key="4">
    <source>
        <dbReference type="ARBA" id="ARBA00022692"/>
    </source>
</evidence>